<feature type="region of interest" description="Disordered" evidence="2">
    <location>
        <begin position="1"/>
        <end position="94"/>
    </location>
</feature>
<feature type="coiled-coil region" evidence="1">
    <location>
        <begin position="569"/>
        <end position="596"/>
    </location>
</feature>
<dbReference type="STRING" id="37001.A0A1A9X4U8"/>
<dbReference type="AlphaFoldDB" id="A0A1A9X4U8"/>
<keyword evidence="5" id="KW-1185">Reference proteome</keyword>
<dbReference type="Proteomes" id="UP000091820">
    <property type="component" value="Unassembled WGS sequence"/>
</dbReference>
<reference evidence="5" key="1">
    <citation type="submission" date="2014-03" db="EMBL/GenBank/DDBJ databases">
        <authorList>
            <person name="Aksoy S."/>
            <person name="Warren W."/>
            <person name="Wilson R.K."/>
        </authorList>
    </citation>
    <scope>NUCLEOTIDE SEQUENCE [LARGE SCALE GENOMIC DNA]</scope>
    <source>
        <strain evidence="5">IAEA</strain>
    </source>
</reference>
<dbReference type="Pfam" id="PF13870">
    <property type="entry name" value="CCDC113_CCDC96_CC"/>
    <property type="match status" value="1"/>
</dbReference>
<proteinExistence type="predicted"/>
<feature type="compositionally biased region" description="Acidic residues" evidence="2">
    <location>
        <begin position="41"/>
        <end position="59"/>
    </location>
</feature>
<evidence type="ECO:0000256" key="1">
    <source>
        <dbReference type="SAM" id="Coils"/>
    </source>
</evidence>
<evidence type="ECO:0000256" key="2">
    <source>
        <dbReference type="SAM" id="MobiDB-lite"/>
    </source>
</evidence>
<feature type="coiled-coil region" evidence="1">
    <location>
        <begin position="382"/>
        <end position="413"/>
    </location>
</feature>
<feature type="compositionally biased region" description="Basic and acidic residues" evidence="2">
    <location>
        <begin position="83"/>
        <end position="94"/>
    </location>
</feature>
<feature type="compositionally biased region" description="Acidic residues" evidence="2">
    <location>
        <begin position="70"/>
        <end position="82"/>
    </location>
</feature>
<organism evidence="4 5">
    <name type="scientific">Glossina brevipalpis</name>
    <dbReference type="NCBI Taxonomy" id="37001"/>
    <lineage>
        <taxon>Eukaryota</taxon>
        <taxon>Metazoa</taxon>
        <taxon>Ecdysozoa</taxon>
        <taxon>Arthropoda</taxon>
        <taxon>Hexapoda</taxon>
        <taxon>Insecta</taxon>
        <taxon>Pterygota</taxon>
        <taxon>Neoptera</taxon>
        <taxon>Endopterygota</taxon>
        <taxon>Diptera</taxon>
        <taxon>Brachycera</taxon>
        <taxon>Muscomorpha</taxon>
        <taxon>Hippoboscoidea</taxon>
        <taxon>Glossinidae</taxon>
        <taxon>Glossina</taxon>
    </lineage>
</organism>
<feature type="compositionally biased region" description="Acidic residues" evidence="2">
    <location>
        <begin position="125"/>
        <end position="150"/>
    </location>
</feature>
<dbReference type="EnsemblMetazoa" id="GBRI044318-RA">
    <property type="protein sequence ID" value="GBRI044318-PA"/>
    <property type="gene ID" value="GBRI044318"/>
</dbReference>
<evidence type="ECO:0000313" key="5">
    <source>
        <dbReference type="Proteomes" id="UP000091820"/>
    </source>
</evidence>
<feature type="domain" description="CCDC113/CCDC96 coiled-coil" evidence="3">
    <location>
        <begin position="437"/>
        <end position="598"/>
    </location>
</feature>
<sequence length="603" mass="71140">MFRLTGRSTKRTTGRLTKRVTGRLTRRGTGIFAKKDLETPSSDDDDDDDGDDDDTDDGSLEYSTDKSVIEDEMETDEDVDLDTDTKSEDDLRPEELDYVRRRTLISEEDFFKILENIPSLSDFKEESEDMETELKEEEMEEQETQIDYEEGTFVDPLTGEVRKRIIKPKEYEKTEVEEKSETEPERMIEPEIVPKIVPKIEEEITSKRESDDLWYEKLDALYGSEEEATEIALKKEEDETNIEALFIDKEEEPVVMMAKFDFDAWQKLEEERIIEESMIELMADVIKAAIETSERNNAINELYNNLNKNKLITELAKLKNEQEHENWLKIQLNRKCVEYYCRKKAYRTITEESAKVADYNKKKLHEEMERLDCLLASEHAVKIKTENTIKELRKQLEDLEKINQNEVENFENMILNNIIRGDRNNLRNNIRKPLNIMARERKNISLLHSKIIAKQQIALTRKKKIADAENLGNGLRISDYRKRDADLEKLRNLLCKDIGQMTHMRKKRHILVEQVTTQREALRDLGERRELLRKQLDRLTHIRLSLRHQIRNVTHQSGLLSKPLLIVDYQEATKRVEDLNEIIANLRTKYGLLQERFKNYKNC</sequence>
<name>A0A1A9X4U8_9MUSC</name>
<feature type="compositionally biased region" description="Basic residues" evidence="2">
    <location>
        <begin position="8"/>
        <end position="26"/>
    </location>
</feature>
<dbReference type="VEuPathDB" id="VectorBase:GBRI044318"/>
<evidence type="ECO:0000313" key="4">
    <source>
        <dbReference type="EnsemblMetazoa" id="GBRI044318-PA"/>
    </source>
</evidence>
<accession>A0A1A9X4U8</accession>
<reference evidence="4" key="2">
    <citation type="submission" date="2020-05" db="UniProtKB">
        <authorList>
            <consortium name="EnsemblMetazoa"/>
        </authorList>
    </citation>
    <scope>IDENTIFICATION</scope>
    <source>
        <strain evidence="4">IAEA</strain>
    </source>
</reference>
<evidence type="ECO:0000259" key="3">
    <source>
        <dbReference type="Pfam" id="PF13870"/>
    </source>
</evidence>
<feature type="region of interest" description="Disordered" evidence="2">
    <location>
        <begin position="122"/>
        <end position="150"/>
    </location>
</feature>
<dbReference type="InterPro" id="IPR025254">
    <property type="entry name" value="CCDC113/CCDC96_CC"/>
</dbReference>
<keyword evidence="1" id="KW-0175">Coiled coil</keyword>
<protein>
    <submittedName>
        <fullName evidence="4">DUF4201 domain-containing protein</fullName>
    </submittedName>
</protein>